<reference evidence="2 3" key="2">
    <citation type="submission" date="2009-02" db="EMBL/GenBank/DDBJ databases">
        <title>Draft genome sequence of Clostridium methylpentosum (DSM 5476).</title>
        <authorList>
            <person name="Sudarsanam P."/>
            <person name="Ley R."/>
            <person name="Guruge J."/>
            <person name="Turnbaugh P.J."/>
            <person name="Mahowald M."/>
            <person name="Liep D."/>
            <person name="Gordon J."/>
        </authorList>
    </citation>
    <scope>NUCLEOTIDE SEQUENCE [LARGE SCALE GENOMIC DNA]</scope>
    <source>
        <strain evidence="2 3">DSM 5476</strain>
    </source>
</reference>
<comment type="caution">
    <text evidence="2">The sequence shown here is derived from an EMBL/GenBank/DDBJ whole genome shotgun (WGS) entry which is preliminary data.</text>
</comment>
<dbReference type="EMBL" id="ACEC01000125">
    <property type="protein sequence ID" value="EEG28815.1"/>
    <property type="molecule type" value="Genomic_DNA"/>
</dbReference>
<dbReference type="HOGENOM" id="CLU_173863_0_0_9"/>
<dbReference type="Proteomes" id="UP000003340">
    <property type="component" value="Unassembled WGS sequence"/>
</dbReference>
<dbReference type="AlphaFoldDB" id="C0EI97"/>
<sequence>MAKGGAYKRAALCHFLIGQSGNDIHMEERGRISMQNQIHLSELAGVDITTVNKEDLVDVSGLAFDNTVPREQRAAQVLRKVKNPYCFRVGDMGVKLEFLDNAPPLQDCFSDFLQRKKSGL</sequence>
<dbReference type="STRING" id="537013.CLOSTMETH_03592"/>
<dbReference type="eggNOG" id="ENOG50332CK">
    <property type="taxonomic scope" value="Bacteria"/>
</dbReference>
<proteinExistence type="predicted"/>
<gene>
    <name evidence="2" type="ORF">CLOSTMETH_03592</name>
</gene>
<evidence type="ECO:0000259" key="1">
    <source>
        <dbReference type="Pfam" id="PF21757"/>
    </source>
</evidence>
<reference evidence="2 3" key="1">
    <citation type="submission" date="2009-01" db="EMBL/GenBank/DDBJ databases">
        <authorList>
            <person name="Fulton L."/>
            <person name="Clifton S."/>
            <person name="Fulton B."/>
            <person name="Xu J."/>
            <person name="Minx P."/>
            <person name="Pepin K.H."/>
            <person name="Johnson M."/>
            <person name="Bhonagiri V."/>
            <person name="Nash W.E."/>
            <person name="Mardis E.R."/>
            <person name="Wilson R.K."/>
        </authorList>
    </citation>
    <scope>NUCLEOTIDE SEQUENCE [LARGE SCALE GENOMIC DNA]</scope>
    <source>
        <strain evidence="2 3">DSM 5476</strain>
    </source>
</reference>
<evidence type="ECO:0000313" key="3">
    <source>
        <dbReference type="Proteomes" id="UP000003340"/>
    </source>
</evidence>
<evidence type="ECO:0000313" key="2">
    <source>
        <dbReference type="EMBL" id="EEG28815.1"/>
    </source>
</evidence>
<feature type="domain" description="DUF6870" evidence="1">
    <location>
        <begin position="45"/>
        <end position="113"/>
    </location>
</feature>
<organism evidence="2 3">
    <name type="scientific">[Clostridium] methylpentosum DSM 5476</name>
    <dbReference type="NCBI Taxonomy" id="537013"/>
    <lineage>
        <taxon>Bacteria</taxon>
        <taxon>Bacillati</taxon>
        <taxon>Bacillota</taxon>
        <taxon>Clostridia</taxon>
        <taxon>Eubacteriales</taxon>
        <taxon>Oscillospiraceae</taxon>
        <taxon>Oscillospiraceae incertae sedis</taxon>
    </lineage>
</organism>
<keyword evidence="3" id="KW-1185">Reference proteome</keyword>
<protein>
    <recommendedName>
        <fullName evidence="1">DUF6870 domain-containing protein</fullName>
    </recommendedName>
</protein>
<accession>C0EI97</accession>
<dbReference type="Pfam" id="PF21757">
    <property type="entry name" value="DUF6870"/>
    <property type="match status" value="1"/>
</dbReference>
<dbReference type="InterPro" id="IPR049222">
    <property type="entry name" value="DUF6870"/>
</dbReference>
<name>C0EI97_9FIRM</name>